<dbReference type="GO" id="GO:0004190">
    <property type="term" value="F:aspartic-type endopeptidase activity"/>
    <property type="evidence" value="ECO:0007669"/>
    <property type="project" value="UniProtKB-KW"/>
</dbReference>
<feature type="domain" description="Reverse transcriptase Ty1/copia-type" evidence="3">
    <location>
        <begin position="153"/>
        <end position="251"/>
    </location>
</feature>
<feature type="region of interest" description="Disordered" evidence="2">
    <location>
        <begin position="1"/>
        <end position="28"/>
    </location>
</feature>
<keyword evidence="1" id="KW-0064">Aspartyl protease</keyword>
<keyword evidence="1" id="KW-0378">Hydrolase</keyword>
<reference evidence="5" key="2">
    <citation type="submission" date="2022-03" db="EMBL/GenBank/DDBJ databases">
        <title>Draft title - Genomic analysis of global carrot germplasm unveils the trajectory of domestication and the origin of high carotenoid orange carrot.</title>
        <authorList>
            <person name="Iorizzo M."/>
            <person name="Ellison S."/>
            <person name="Senalik D."/>
            <person name="Macko-Podgorni A."/>
            <person name="Grzebelus D."/>
            <person name="Bostan H."/>
            <person name="Rolling W."/>
            <person name="Curaba J."/>
            <person name="Simon P."/>
        </authorList>
    </citation>
    <scope>NUCLEOTIDE SEQUENCE</scope>
    <source>
        <tissue evidence="5">Leaf</tissue>
    </source>
</reference>
<evidence type="ECO:0000259" key="3">
    <source>
        <dbReference type="Pfam" id="PF07727"/>
    </source>
</evidence>
<dbReference type="CDD" id="cd09272">
    <property type="entry name" value="RNase_HI_RT_Ty1"/>
    <property type="match status" value="1"/>
</dbReference>
<protein>
    <recommendedName>
        <fullName evidence="7">Reverse transcriptase Ty1/copia-type domain-containing protein</fullName>
    </recommendedName>
</protein>
<organism evidence="5 6">
    <name type="scientific">Daucus carota subsp. sativus</name>
    <name type="common">Carrot</name>
    <dbReference type="NCBI Taxonomy" id="79200"/>
    <lineage>
        <taxon>Eukaryota</taxon>
        <taxon>Viridiplantae</taxon>
        <taxon>Streptophyta</taxon>
        <taxon>Embryophyta</taxon>
        <taxon>Tracheophyta</taxon>
        <taxon>Spermatophyta</taxon>
        <taxon>Magnoliopsida</taxon>
        <taxon>eudicotyledons</taxon>
        <taxon>Gunneridae</taxon>
        <taxon>Pentapetalae</taxon>
        <taxon>asterids</taxon>
        <taxon>campanulids</taxon>
        <taxon>Apiales</taxon>
        <taxon>Apiaceae</taxon>
        <taxon>Apioideae</taxon>
        <taxon>Scandiceae</taxon>
        <taxon>Daucinae</taxon>
        <taxon>Daucus</taxon>
        <taxon>Daucus sect. Daucus</taxon>
    </lineage>
</organism>
<dbReference type="InterPro" id="IPR013103">
    <property type="entry name" value="RVT_2"/>
</dbReference>
<keyword evidence="1" id="KW-0645">Protease</keyword>
<dbReference type="AlphaFoldDB" id="A0AAF1AZR9"/>
<dbReference type="Proteomes" id="UP000077755">
    <property type="component" value="Chromosome 4"/>
</dbReference>
<sequence>MANHGESSQTAFNSHDSHSNSQNTARKGHAAEQCFKLVGYPDWYQNFKAKPQQSRIAANVNINDQPGILGSNPQANSYTADTSQVDNKMVSAFVSQVGTVMLTPSITLQHVLYVPEFKHNLLSVGKLLDQNNLIAKFDQDKCFFQDHKSQIIQASSQDYSLFTKMTGKSFTAIVVYVDDLLVTGNDLDAINSIKTLLHQKFTIKDLGDLKYFLGVEVLRTSDGIHLNQRKYILDLLAAAHLSDCNSADFPLSKGLHLSTNDVPKLPDPEKYRRIIGKLLYLNLTRPDISYAVQQLSQFLQAPAQPHYEAALHVLRYLKGTLNVGLFYKADCPLHLTAYSDADWGTCSFSAKSLSGYAVFLGSSLISWKTKKQKTVSKSSAESEYRSMSYTTSELIWIEGLLQDLHSVSLAVNSVSQFSILFVYKHQLHELISTVLHFILPNTQLLIIFQSECLEIRNFRYTLSVPINSIQFPWDVPSILYIPKIAIFYNIKHYYTHYILPLSPFYNNKNTITPTTFLHYLKSIIKKYMSPTNLPTFHLTLLISYTFSWSPCPIPMYITHWDGGSM</sequence>
<dbReference type="SUPFAM" id="SSF56672">
    <property type="entry name" value="DNA/RNA polymerases"/>
    <property type="match status" value="1"/>
</dbReference>
<dbReference type="Pfam" id="PF22936">
    <property type="entry name" value="Pol_BBD"/>
    <property type="match status" value="1"/>
</dbReference>
<gene>
    <name evidence="5" type="ORF">DCAR_0417940</name>
</gene>
<keyword evidence="6" id="KW-1185">Reference proteome</keyword>
<dbReference type="InterPro" id="IPR043502">
    <property type="entry name" value="DNA/RNA_pol_sf"/>
</dbReference>
<dbReference type="EMBL" id="CP093346">
    <property type="protein sequence ID" value="WOG98596.1"/>
    <property type="molecule type" value="Genomic_DNA"/>
</dbReference>
<evidence type="ECO:0000256" key="1">
    <source>
        <dbReference type="ARBA" id="ARBA00022750"/>
    </source>
</evidence>
<evidence type="ECO:0000313" key="6">
    <source>
        <dbReference type="Proteomes" id="UP000077755"/>
    </source>
</evidence>
<dbReference type="PANTHER" id="PTHR11439">
    <property type="entry name" value="GAG-POL-RELATED RETROTRANSPOSON"/>
    <property type="match status" value="1"/>
</dbReference>
<dbReference type="PANTHER" id="PTHR11439:SF522">
    <property type="entry name" value="REVERSE TRANSCRIPTASE TY1_COPIA-TYPE DOMAIN-CONTAINING PROTEIN"/>
    <property type="match status" value="1"/>
</dbReference>
<evidence type="ECO:0000259" key="4">
    <source>
        <dbReference type="Pfam" id="PF22936"/>
    </source>
</evidence>
<reference evidence="5" key="1">
    <citation type="journal article" date="2016" name="Nat. Genet.">
        <title>A high-quality carrot genome assembly provides new insights into carotenoid accumulation and asterid genome evolution.</title>
        <authorList>
            <person name="Iorizzo M."/>
            <person name="Ellison S."/>
            <person name="Senalik D."/>
            <person name="Zeng P."/>
            <person name="Satapoomin P."/>
            <person name="Huang J."/>
            <person name="Bowman M."/>
            <person name="Iovene M."/>
            <person name="Sanseverino W."/>
            <person name="Cavagnaro P."/>
            <person name="Yildiz M."/>
            <person name="Macko-Podgorni A."/>
            <person name="Moranska E."/>
            <person name="Grzebelus E."/>
            <person name="Grzebelus D."/>
            <person name="Ashrafi H."/>
            <person name="Zheng Z."/>
            <person name="Cheng S."/>
            <person name="Spooner D."/>
            <person name="Van Deynze A."/>
            <person name="Simon P."/>
        </authorList>
    </citation>
    <scope>NUCLEOTIDE SEQUENCE</scope>
    <source>
        <tissue evidence="5">Leaf</tissue>
    </source>
</reference>
<proteinExistence type="predicted"/>
<accession>A0AAF1AZR9</accession>
<dbReference type="Pfam" id="PF07727">
    <property type="entry name" value="RVT_2"/>
    <property type="match status" value="1"/>
</dbReference>
<evidence type="ECO:0000313" key="5">
    <source>
        <dbReference type="EMBL" id="WOG98596.1"/>
    </source>
</evidence>
<name>A0AAF1AZR9_DAUCS</name>
<feature type="compositionally biased region" description="Polar residues" evidence="2">
    <location>
        <begin position="1"/>
        <end position="25"/>
    </location>
</feature>
<evidence type="ECO:0000256" key="2">
    <source>
        <dbReference type="SAM" id="MobiDB-lite"/>
    </source>
</evidence>
<feature type="domain" description="Retrovirus-related Pol polyprotein from transposon TNT 1-94-like beta-barrel" evidence="4">
    <location>
        <begin position="94"/>
        <end position="130"/>
    </location>
</feature>
<dbReference type="InterPro" id="IPR054722">
    <property type="entry name" value="PolX-like_BBD"/>
</dbReference>
<evidence type="ECO:0008006" key="7">
    <source>
        <dbReference type="Google" id="ProtNLM"/>
    </source>
</evidence>